<reference evidence="1" key="1">
    <citation type="journal article" date="2019" name="bioRxiv">
        <title>The Genome of the Zebra Mussel, Dreissena polymorpha: A Resource for Invasive Species Research.</title>
        <authorList>
            <person name="McCartney M.A."/>
            <person name="Auch B."/>
            <person name="Kono T."/>
            <person name="Mallez S."/>
            <person name="Zhang Y."/>
            <person name="Obille A."/>
            <person name="Becker A."/>
            <person name="Abrahante J.E."/>
            <person name="Garbe J."/>
            <person name="Badalamenti J.P."/>
            <person name="Herman A."/>
            <person name="Mangelson H."/>
            <person name="Liachko I."/>
            <person name="Sullivan S."/>
            <person name="Sone E.D."/>
            <person name="Koren S."/>
            <person name="Silverstein K.A.T."/>
            <person name="Beckman K.B."/>
            <person name="Gohl D.M."/>
        </authorList>
    </citation>
    <scope>NUCLEOTIDE SEQUENCE</scope>
    <source>
        <strain evidence="1">Duluth1</strain>
        <tissue evidence="1">Whole animal</tissue>
    </source>
</reference>
<comment type="caution">
    <text evidence="1">The sequence shown here is derived from an EMBL/GenBank/DDBJ whole genome shotgun (WGS) entry which is preliminary data.</text>
</comment>
<proteinExistence type="predicted"/>
<sequence>MSEALDGSGAGKDTVMERRRTYFYRERMDMIISQLIAGNHECFHFGSQSEGTTTPGLHTDVDILLSDSDVNIMRVWGDWKAGMRNLLMLNDDITPPEQYLLQVIRKDTPEPETRLYDDMFVRKHSVQVLLSAERRKEDIGNMFRYLGEITIGPSVSWIPDWDIVTAFHVCRPLPEIQLWIDRCTGRHWPPAQLLDAARVTPCFLVPAGHPDSDYKREEWRLSPNLIERMLMFSVNMIQIKC</sequence>
<organism evidence="1 2">
    <name type="scientific">Dreissena polymorpha</name>
    <name type="common">Zebra mussel</name>
    <name type="synonym">Mytilus polymorpha</name>
    <dbReference type="NCBI Taxonomy" id="45954"/>
    <lineage>
        <taxon>Eukaryota</taxon>
        <taxon>Metazoa</taxon>
        <taxon>Spiralia</taxon>
        <taxon>Lophotrochozoa</taxon>
        <taxon>Mollusca</taxon>
        <taxon>Bivalvia</taxon>
        <taxon>Autobranchia</taxon>
        <taxon>Heteroconchia</taxon>
        <taxon>Euheterodonta</taxon>
        <taxon>Imparidentia</taxon>
        <taxon>Neoheterodontei</taxon>
        <taxon>Myida</taxon>
        <taxon>Dreissenoidea</taxon>
        <taxon>Dreissenidae</taxon>
        <taxon>Dreissena</taxon>
    </lineage>
</organism>
<dbReference type="Proteomes" id="UP000828390">
    <property type="component" value="Unassembled WGS sequence"/>
</dbReference>
<accession>A0A9D4FZF2</accession>
<dbReference type="EMBL" id="JAIWYP010000006">
    <property type="protein sequence ID" value="KAH3805888.1"/>
    <property type="molecule type" value="Genomic_DNA"/>
</dbReference>
<keyword evidence="2" id="KW-1185">Reference proteome</keyword>
<gene>
    <name evidence="1" type="ORF">DPMN_134198</name>
</gene>
<dbReference type="AlphaFoldDB" id="A0A9D4FZF2"/>
<protein>
    <submittedName>
        <fullName evidence="1">Uncharacterized protein</fullName>
    </submittedName>
</protein>
<name>A0A9D4FZF2_DREPO</name>
<evidence type="ECO:0000313" key="2">
    <source>
        <dbReference type="Proteomes" id="UP000828390"/>
    </source>
</evidence>
<evidence type="ECO:0000313" key="1">
    <source>
        <dbReference type="EMBL" id="KAH3805888.1"/>
    </source>
</evidence>
<reference evidence="1" key="2">
    <citation type="submission" date="2020-11" db="EMBL/GenBank/DDBJ databases">
        <authorList>
            <person name="McCartney M.A."/>
            <person name="Auch B."/>
            <person name="Kono T."/>
            <person name="Mallez S."/>
            <person name="Becker A."/>
            <person name="Gohl D.M."/>
            <person name="Silverstein K.A.T."/>
            <person name="Koren S."/>
            <person name="Bechman K.B."/>
            <person name="Herman A."/>
            <person name="Abrahante J.E."/>
            <person name="Garbe J."/>
        </authorList>
    </citation>
    <scope>NUCLEOTIDE SEQUENCE</scope>
    <source>
        <strain evidence="1">Duluth1</strain>
        <tissue evidence="1">Whole animal</tissue>
    </source>
</reference>